<sequence>MKLVVDANVVISALIANSKTRELIVTLEPELLTPEFVHDEIGNYEDLIVEKSGMDPNRVQQFIELLFQYIETVPASEFYPYIEKAKEAIEDTDPDDVLYVACALARDAGVWSDDSDFDEQDLVPVFTTSEVIESFETM</sequence>
<name>A0A0W1R4A7_9EURY</name>
<accession>A0A0W1R4A7</accession>
<evidence type="ECO:0000313" key="3">
    <source>
        <dbReference type="Proteomes" id="UP000053157"/>
    </source>
</evidence>
<reference evidence="2 3" key="1">
    <citation type="submission" date="2015-12" db="EMBL/GenBank/DDBJ databases">
        <title>Haloferax profundi sp. nov. isolated from the Discovery deep brine-seawater interface in the Red Sea.</title>
        <authorList>
            <person name="Zhang G."/>
            <person name="Stingl U."/>
            <person name="Rashid M."/>
        </authorList>
    </citation>
    <scope>NUCLEOTIDE SEQUENCE [LARGE SCALE GENOMIC DNA]</scope>
    <source>
        <strain evidence="2 3">SB29</strain>
    </source>
</reference>
<feature type="domain" description="PIN" evidence="1">
    <location>
        <begin position="4"/>
        <end position="117"/>
    </location>
</feature>
<gene>
    <name evidence="2" type="ORF">AUR66_04445</name>
</gene>
<organism evidence="2 3">
    <name type="scientific">Haloferax profundi</name>
    <dbReference type="NCBI Taxonomy" id="1544718"/>
    <lineage>
        <taxon>Archaea</taxon>
        <taxon>Methanobacteriati</taxon>
        <taxon>Methanobacteriota</taxon>
        <taxon>Stenosarchaea group</taxon>
        <taxon>Halobacteria</taxon>
        <taxon>Halobacteriales</taxon>
        <taxon>Haloferacaceae</taxon>
        <taxon>Haloferax</taxon>
    </lineage>
</organism>
<evidence type="ECO:0000313" key="2">
    <source>
        <dbReference type="EMBL" id="KTG08066.1"/>
    </source>
</evidence>
<keyword evidence="2" id="KW-0238">DNA-binding</keyword>
<dbReference type="SUPFAM" id="SSF88723">
    <property type="entry name" value="PIN domain-like"/>
    <property type="match status" value="1"/>
</dbReference>
<dbReference type="RefSeq" id="WP_058573762.1">
    <property type="nucleotide sequence ID" value="NZ_LOPV01000704.1"/>
</dbReference>
<dbReference type="Proteomes" id="UP000053157">
    <property type="component" value="Unassembled WGS sequence"/>
</dbReference>
<dbReference type="GO" id="GO:0003677">
    <property type="term" value="F:DNA binding"/>
    <property type="evidence" value="ECO:0007669"/>
    <property type="project" value="UniProtKB-KW"/>
</dbReference>
<dbReference type="Gene3D" id="3.40.50.1010">
    <property type="entry name" value="5'-nuclease"/>
    <property type="match status" value="1"/>
</dbReference>
<dbReference type="EMBL" id="LOPV01000704">
    <property type="protein sequence ID" value="KTG08066.1"/>
    <property type="molecule type" value="Genomic_DNA"/>
</dbReference>
<dbReference type="AlphaFoldDB" id="A0A0W1R4A7"/>
<comment type="caution">
    <text evidence="2">The sequence shown here is derived from an EMBL/GenBank/DDBJ whole genome shotgun (WGS) entry which is preliminary data.</text>
</comment>
<dbReference type="InterPro" id="IPR002716">
    <property type="entry name" value="PIN_dom"/>
</dbReference>
<dbReference type="OrthoDB" id="97388at2157"/>
<evidence type="ECO:0000259" key="1">
    <source>
        <dbReference type="Pfam" id="PF10130"/>
    </source>
</evidence>
<keyword evidence="3" id="KW-1185">Reference proteome</keyword>
<dbReference type="InterPro" id="IPR029060">
    <property type="entry name" value="PIN-like_dom_sf"/>
</dbReference>
<protein>
    <submittedName>
        <fullName evidence="2">DNA-binding protein</fullName>
    </submittedName>
</protein>
<proteinExistence type="predicted"/>
<dbReference type="Pfam" id="PF10130">
    <property type="entry name" value="PIN_2"/>
    <property type="match status" value="1"/>
</dbReference>